<evidence type="ECO:0000313" key="2">
    <source>
        <dbReference type="Proteomes" id="UP000001351"/>
    </source>
</evidence>
<dbReference type="STRING" id="378806.STAUR_4795"/>
<dbReference type="eggNOG" id="COG0094">
    <property type="taxonomic scope" value="Bacteria"/>
</dbReference>
<dbReference type="AlphaFoldDB" id="E3FCS5"/>
<reference evidence="1 2" key="1">
    <citation type="journal article" date="2011" name="Mol. Biol. Evol.">
        <title>Comparative genomic analysis of fruiting body formation in Myxococcales.</title>
        <authorList>
            <person name="Huntley S."/>
            <person name="Hamann N."/>
            <person name="Wegener-Feldbrugge S."/>
            <person name="Treuner-Lange A."/>
            <person name="Kube M."/>
            <person name="Reinhardt R."/>
            <person name="Klages S."/>
            <person name="Muller R."/>
            <person name="Ronning C.M."/>
            <person name="Nierman W.C."/>
            <person name="Sogaard-Andersen L."/>
        </authorList>
    </citation>
    <scope>NUCLEOTIDE SEQUENCE [LARGE SCALE GENOMIC DNA]</scope>
    <source>
        <strain evidence="1 2">DW4/3-1</strain>
    </source>
</reference>
<proteinExistence type="predicted"/>
<keyword evidence="2" id="KW-1185">Reference proteome</keyword>
<dbReference type="EMBL" id="CP002271">
    <property type="protein sequence ID" value="ADO72573.1"/>
    <property type="molecule type" value="Genomic_DNA"/>
</dbReference>
<name>E3FCS5_STIAD</name>
<dbReference type="HOGENOM" id="CLU_400027_0_0_7"/>
<accession>E3FCS5</accession>
<dbReference type="Proteomes" id="UP000001351">
    <property type="component" value="Chromosome"/>
</dbReference>
<dbReference type="KEGG" id="sur:STAUR_4795"/>
<gene>
    <name evidence="1" type="ordered locus">STAUR_4795</name>
</gene>
<sequence length="688" mass="73079">MNNGEPYYISERIVAPTSVSMSVVDPESEPVTVNASIIESSGVAALKVNVREQNGRYTLELTTGVVCEDTSYTVLITASDGHPGSKAEAQLIVWIIHTAPPPRPQLAVSNIVVKLGEDRQGRIEVQPPANPECELEEYEWKGITQGAPALVKDGRLAAIFTPPYAFLCDLGGKSYRYDVRVKDQAGLLSAPSSFLIQVKPWGKPLEAFPPGTGAFHLEPQPDLTLVGPSQRHACSLAPVDTVWRLVEGSLNREGLYVLDENGKKVAQPSVVTPYLQIRSEACVGTQLLFSVTNRMRDGSGLEGAASTCQVTIDPQWKSFGPGQLSLSESLTTSTYVSGVATTTNALDCVGQRGGVAARLRLTRVVDGTPVEGTSEEQTVEVPVEAPGAWRFDLKDNCEGSTYQVSGRLERNLDDWRSGNSQGPGEVGNDMEVLLEVTALPLDVILGPLEDSQLTISCGEAARGVLRQPLPTGPCSAADVVWAQEGGPALTQPLLRGQEVSVSTQEKDFGGLIGSHVALIVRANTPGGQPRRQTVGITAAPFVEVRRISENRSNSETNLFGVAVALRNTTACGVAEIQHVERLEGLDYVAGSARVDGAPVEVKWEGGALTVKGLALEGGATRTLTYVVRPHLLGQTRFTGGSSLRDIPISFDGEDEGPSGFGCEGAGPGIAGLGLAALAVALRHRRRSR</sequence>
<protein>
    <submittedName>
        <fullName evidence="1">Conserved uncharacterized protein</fullName>
    </submittedName>
</protein>
<evidence type="ECO:0000313" key="1">
    <source>
        <dbReference type="EMBL" id="ADO72573.1"/>
    </source>
</evidence>
<organism evidence="1 2">
    <name type="scientific">Stigmatella aurantiaca (strain DW4/3-1)</name>
    <dbReference type="NCBI Taxonomy" id="378806"/>
    <lineage>
        <taxon>Bacteria</taxon>
        <taxon>Pseudomonadati</taxon>
        <taxon>Myxococcota</taxon>
        <taxon>Myxococcia</taxon>
        <taxon>Myxococcales</taxon>
        <taxon>Cystobacterineae</taxon>
        <taxon>Archangiaceae</taxon>
        <taxon>Stigmatella</taxon>
    </lineage>
</organism>